<dbReference type="GO" id="GO:0004674">
    <property type="term" value="F:protein serine/threonine kinase activity"/>
    <property type="evidence" value="ECO:0007669"/>
    <property type="project" value="TreeGrafter"/>
</dbReference>
<dbReference type="PROSITE" id="PS50011">
    <property type="entry name" value="PROTEIN_KINASE_DOM"/>
    <property type="match status" value="1"/>
</dbReference>
<keyword evidence="1" id="KW-0547">Nucleotide-binding</keyword>
<dbReference type="Gene3D" id="1.10.510.10">
    <property type="entry name" value="Transferase(Phosphotransferase) domain 1"/>
    <property type="match status" value="1"/>
</dbReference>
<dbReference type="GO" id="GO:0005524">
    <property type="term" value="F:ATP binding"/>
    <property type="evidence" value="ECO:0007669"/>
    <property type="project" value="UniProtKB-KW"/>
</dbReference>
<dbReference type="InterPro" id="IPR011009">
    <property type="entry name" value="Kinase-like_dom_sf"/>
</dbReference>
<accession>A0A7S0RXX0</accession>
<evidence type="ECO:0000256" key="2">
    <source>
        <dbReference type="ARBA" id="ARBA00022840"/>
    </source>
</evidence>
<dbReference type="InterPro" id="IPR001245">
    <property type="entry name" value="Ser-Thr/Tyr_kinase_cat_dom"/>
</dbReference>
<keyword evidence="2" id="KW-0067">ATP-binding</keyword>
<feature type="region of interest" description="Disordered" evidence="3">
    <location>
        <begin position="143"/>
        <end position="166"/>
    </location>
</feature>
<feature type="compositionally biased region" description="Low complexity" evidence="3">
    <location>
        <begin position="153"/>
        <end position="164"/>
    </location>
</feature>
<gene>
    <name evidence="5" type="ORF">CLEI1391_LOCUS14979</name>
</gene>
<evidence type="ECO:0000313" key="5">
    <source>
        <dbReference type="EMBL" id="CAD8690337.1"/>
    </source>
</evidence>
<dbReference type="PROSITE" id="PS00108">
    <property type="entry name" value="PROTEIN_KINASE_ST"/>
    <property type="match status" value="1"/>
</dbReference>
<dbReference type="Pfam" id="PF07714">
    <property type="entry name" value="PK_Tyr_Ser-Thr"/>
    <property type="match status" value="1"/>
</dbReference>
<sequence length="606" mass="62362">MVADLSSLSFISRGASSFVFQGIWQSADVAVKFLVSGAAGFSVQSASVREALLGTELAHPNVVQCYAARCVTLDEEFIRASAAALEADTRSPPAPPAAAVALQEVQLDLSAASPADGLRQHSFDSGDGFGPPPVKALPAILPRASSSSHTDRSTCPTTSLPSTPAFSTARLGTMKAAAGKFTTALTHSGSPSVTSPKPQSSPVLHNGSAAAVFGASPLVRAGSGMSRTAPASRLGRAATVSGALSAAAAAHNPWGPGASWGKLLRALQAAPGQVLTLIIAEFCDLGNLSGAIHGKQLFVLKPSHDPARLPLRALLRTAREVAMGLNHLHTSSVIHGDLKPANVVLSGSRQDRRGFVAKLTDLGLSRVLPGEGAAATAAPDTAGTTAEVVAGADWGTTPYMAPEHLAGKLSKASDVYSLGVMVWEMAHGRRPYAGLQPADIVQGVAQGSLGLTWEVPAPAPLIALVAACLSRDPDARPTAQQVILALTTTEAALREDIRAERLAAAQASQSSPAHVSLLTRLTQADPAAAARLPGRMQAGTQLPQHLPPLPACDPRAEAQLRHVLAQGLQGHMAREPVRRLQPHTVQSPAGEAGTCLQHLPLKPGTV</sequence>
<dbReference type="Gene3D" id="3.30.200.20">
    <property type="entry name" value="Phosphorylase Kinase, domain 1"/>
    <property type="match status" value="1"/>
</dbReference>
<protein>
    <recommendedName>
        <fullName evidence="4">Protein kinase domain-containing protein</fullName>
    </recommendedName>
</protein>
<organism evidence="5">
    <name type="scientific">Chlamydomonas leiostraca</name>
    <dbReference type="NCBI Taxonomy" id="1034604"/>
    <lineage>
        <taxon>Eukaryota</taxon>
        <taxon>Viridiplantae</taxon>
        <taxon>Chlorophyta</taxon>
        <taxon>core chlorophytes</taxon>
        <taxon>Chlorophyceae</taxon>
        <taxon>CS clade</taxon>
        <taxon>Chlamydomonadales</taxon>
        <taxon>Chlamydomonadaceae</taxon>
        <taxon>Chlamydomonas</taxon>
    </lineage>
</organism>
<dbReference type="InterPro" id="IPR051681">
    <property type="entry name" value="Ser/Thr_Kinases-Pseudokinases"/>
</dbReference>
<feature type="domain" description="Protein kinase" evidence="4">
    <location>
        <begin position="198"/>
        <end position="493"/>
    </location>
</feature>
<dbReference type="PANTHER" id="PTHR44329">
    <property type="entry name" value="SERINE/THREONINE-PROTEIN KINASE TNNI3K-RELATED"/>
    <property type="match status" value="1"/>
</dbReference>
<dbReference type="EMBL" id="HBFB01026817">
    <property type="protein sequence ID" value="CAD8690337.1"/>
    <property type="molecule type" value="Transcribed_RNA"/>
</dbReference>
<proteinExistence type="predicted"/>
<dbReference type="PANTHER" id="PTHR44329:SF298">
    <property type="entry name" value="MIXED LINEAGE KINASE DOMAIN-LIKE PROTEIN"/>
    <property type="match status" value="1"/>
</dbReference>
<reference evidence="5" key="1">
    <citation type="submission" date="2021-01" db="EMBL/GenBank/DDBJ databases">
        <authorList>
            <person name="Corre E."/>
            <person name="Pelletier E."/>
            <person name="Niang G."/>
            <person name="Scheremetjew M."/>
            <person name="Finn R."/>
            <person name="Kale V."/>
            <person name="Holt S."/>
            <person name="Cochrane G."/>
            <person name="Meng A."/>
            <person name="Brown T."/>
            <person name="Cohen L."/>
        </authorList>
    </citation>
    <scope>NUCLEOTIDE SEQUENCE</scope>
    <source>
        <strain evidence="5">SAG 11-49</strain>
    </source>
</reference>
<dbReference type="InterPro" id="IPR008271">
    <property type="entry name" value="Ser/Thr_kinase_AS"/>
</dbReference>
<dbReference type="AlphaFoldDB" id="A0A7S0RXX0"/>
<dbReference type="SUPFAM" id="SSF56112">
    <property type="entry name" value="Protein kinase-like (PK-like)"/>
    <property type="match status" value="1"/>
</dbReference>
<evidence type="ECO:0000256" key="1">
    <source>
        <dbReference type="ARBA" id="ARBA00022741"/>
    </source>
</evidence>
<dbReference type="InterPro" id="IPR000719">
    <property type="entry name" value="Prot_kinase_dom"/>
</dbReference>
<evidence type="ECO:0000256" key="3">
    <source>
        <dbReference type="SAM" id="MobiDB-lite"/>
    </source>
</evidence>
<evidence type="ECO:0000259" key="4">
    <source>
        <dbReference type="PROSITE" id="PS50011"/>
    </source>
</evidence>
<dbReference type="SMART" id="SM00220">
    <property type="entry name" value="S_TKc"/>
    <property type="match status" value="1"/>
</dbReference>
<name>A0A7S0RXX0_9CHLO</name>